<proteinExistence type="predicted"/>
<sequence>MRSKLTESISETGQDELPASSSFITLRMIHSPPDARSASLPSSPVSALPSPPDSPSGGSVSSLPSIGSSFFYSSAAASPPHVQAADPAQDYALRLVIPSLTLPTALPHPSPYGETLGDLRLLILGSKGIGKSTLANLLLESNDDIVHVSGWEGNVLTASTDWLDHEDHNGLEKFEPALNVQITELPGYDPQGDITAVVESVLELIHAQFKPVNELLNPNTPPCSNLVNLLSSPHSPFYTALIILTTTSPTHFDTSLVERLTPHIPVIALPPFPPSRRSSQHLSSFRPANSTALRSHLFRSPETLSSLRMEAADRFLRWREVHHIHNALTLSVAASSPTILKGYQRSPTKARWNKADWEAEWDYKLSKDVSDLNKSTLPPSSPSKPPSPSNSNSTCAAYYSPTTFDPLHIPSVFMFSLSLLSPLRYRIFGEPMETPDGSTTTRNTKPINWGILGIMGAFCAGIGLGVLIAS</sequence>
<evidence type="ECO:0000313" key="3">
    <source>
        <dbReference type="EMBL" id="KAF9781335.1"/>
    </source>
</evidence>
<evidence type="ECO:0000313" key="4">
    <source>
        <dbReference type="Proteomes" id="UP000736335"/>
    </source>
</evidence>
<dbReference type="OrthoDB" id="3350156at2759"/>
<feature type="compositionally biased region" description="Pro residues" evidence="1">
    <location>
        <begin position="379"/>
        <end position="388"/>
    </location>
</feature>
<accession>A0A9P6H9F2</accession>
<reference evidence="3" key="1">
    <citation type="journal article" date="2020" name="Nat. Commun.">
        <title>Large-scale genome sequencing of mycorrhizal fungi provides insights into the early evolution of symbiotic traits.</title>
        <authorList>
            <person name="Miyauchi S."/>
            <person name="Kiss E."/>
            <person name="Kuo A."/>
            <person name="Drula E."/>
            <person name="Kohler A."/>
            <person name="Sanchez-Garcia M."/>
            <person name="Morin E."/>
            <person name="Andreopoulos B."/>
            <person name="Barry K.W."/>
            <person name="Bonito G."/>
            <person name="Buee M."/>
            <person name="Carver A."/>
            <person name="Chen C."/>
            <person name="Cichocki N."/>
            <person name="Clum A."/>
            <person name="Culley D."/>
            <person name="Crous P.W."/>
            <person name="Fauchery L."/>
            <person name="Girlanda M."/>
            <person name="Hayes R.D."/>
            <person name="Keri Z."/>
            <person name="LaButti K."/>
            <person name="Lipzen A."/>
            <person name="Lombard V."/>
            <person name="Magnuson J."/>
            <person name="Maillard F."/>
            <person name="Murat C."/>
            <person name="Nolan M."/>
            <person name="Ohm R.A."/>
            <person name="Pangilinan J."/>
            <person name="Pereira M.F."/>
            <person name="Perotto S."/>
            <person name="Peter M."/>
            <person name="Pfister S."/>
            <person name="Riley R."/>
            <person name="Sitrit Y."/>
            <person name="Stielow J.B."/>
            <person name="Szollosi G."/>
            <person name="Zifcakova L."/>
            <person name="Stursova M."/>
            <person name="Spatafora J.W."/>
            <person name="Tedersoo L."/>
            <person name="Vaario L.M."/>
            <person name="Yamada A."/>
            <person name="Yan M."/>
            <person name="Wang P."/>
            <person name="Xu J."/>
            <person name="Bruns T."/>
            <person name="Baldrian P."/>
            <person name="Vilgalys R."/>
            <person name="Dunand C."/>
            <person name="Henrissat B."/>
            <person name="Grigoriev I.V."/>
            <person name="Hibbett D."/>
            <person name="Nagy L.G."/>
            <person name="Martin F.M."/>
        </authorList>
    </citation>
    <scope>NUCLEOTIDE SEQUENCE</scope>
    <source>
        <strain evidence="3">UH-Tt-Lm1</strain>
    </source>
</reference>
<feature type="region of interest" description="Disordered" evidence="1">
    <location>
        <begin position="1"/>
        <end position="61"/>
    </location>
</feature>
<evidence type="ECO:0000256" key="2">
    <source>
        <dbReference type="SAM" id="Phobius"/>
    </source>
</evidence>
<dbReference type="Gene3D" id="3.40.50.300">
    <property type="entry name" value="P-loop containing nucleotide triphosphate hydrolases"/>
    <property type="match status" value="1"/>
</dbReference>
<gene>
    <name evidence="3" type="ORF">BJ322DRAFT_1011264</name>
</gene>
<evidence type="ECO:0000256" key="1">
    <source>
        <dbReference type="SAM" id="MobiDB-lite"/>
    </source>
</evidence>
<keyword evidence="4" id="KW-1185">Reference proteome</keyword>
<keyword evidence="2" id="KW-0812">Transmembrane</keyword>
<feature type="compositionally biased region" description="Polar residues" evidence="1">
    <location>
        <begin position="1"/>
        <end position="12"/>
    </location>
</feature>
<comment type="caution">
    <text evidence="3">The sequence shown here is derived from an EMBL/GenBank/DDBJ whole genome shotgun (WGS) entry which is preliminary data.</text>
</comment>
<dbReference type="EMBL" id="WIUZ02000014">
    <property type="protein sequence ID" value="KAF9781335.1"/>
    <property type="molecule type" value="Genomic_DNA"/>
</dbReference>
<feature type="region of interest" description="Disordered" evidence="1">
    <location>
        <begin position="372"/>
        <end position="392"/>
    </location>
</feature>
<dbReference type="InterPro" id="IPR027417">
    <property type="entry name" value="P-loop_NTPase"/>
</dbReference>
<organism evidence="3 4">
    <name type="scientific">Thelephora terrestris</name>
    <dbReference type="NCBI Taxonomy" id="56493"/>
    <lineage>
        <taxon>Eukaryota</taxon>
        <taxon>Fungi</taxon>
        <taxon>Dikarya</taxon>
        <taxon>Basidiomycota</taxon>
        <taxon>Agaricomycotina</taxon>
        <taxon>Agaricomycetes</taxon>
        <taxon>Thelephorales</taxon>
        <taxon>Thelephoraceae</taxon>
        <taxon>Thelephora</taxon>
    </lineage>
</organism>
<dbReference type="AlphaFoldDB" id="A0A9P6H9F2"/>
<dbReference type="Proteomes" id="UP000736335">
    <property type="component" value="Unassembled WGS sequence"/>
</dbReference>
<feature type="compositionally biased region" description="Low complexity" evidence="1">
    <location>
        <begin position="37"/>
        <end position="48"/>
    </location>
</feature>
<keyword evidence="2" id="KW-1133">Transmembrane helix</keyword>
<name>A0A9P6H9F2_9AGAM</name>
<feature type="transmembrane region" description="Helical" evidence="2">
    <location>
        <begin position="449"/>
        <end position="469"/>
    </location>
</feature>
<keyword evidence="2" id="KW-0472">Membrane</keyword>
<reference evidence="3" key="2">
    <citation type="submission" date="2020-11" db="EMBL/GenBank/DDBJ databases">
        <authorList>
            <consortium name="DOE Joint Genome Institute"/>
            <person name="Kuo A."/>
            <person name="Miyauchi S."/>
            <person name="Kiss E."/>
            <person name="Drula E."/>
            <person name="Kohler A."/>
            <person name="Sanchez-Garcia M."/>
            <person name="Andreopoulos B."/>
            <person name="Barry K.W."/>
            <person name="Bonito G."/>
            <person name="Buee M."/>
            <person name="Carver A."/>
            <person name="Chen C."/>
            <person name="Cichocki N."/>
            <person name="Clum A."/>
            <person name="Culley D."/>
            <person name="Crous P.W."/>
            <person name="Fauchery L."/>
            <person name="Girlanda M."/>
            <person name="Hayes R."/>
            <person name="Keri Z."/>
            <person name="Labutti K."/>
            <person name="Lipzen A."/>
            <person name="Lombard V."/>
            <person name="Magnuson J."/>
            <person name="Maillard F."/>
            <person name="Morin E."/>
            <person name="Murat C."/>
            <person name="Nolan M."/>
            <person name="Ohm R."/>
            <person name="Pangilinan J."/>
            <person name="Pereira M."/>
            <person name="Perotto S."/>
            <person name="Peter M."/>
            <person name="Riley R."/>
            <person name="Sitrit Y."/>
            <person name="Stielow B."/>
            <person name="Szollosi G."/>
            <person name="Zifcakova L."/>
            <person name="Stursova M."/>
            <person name="Spatafora J.W."/>
            <person name="Tedersoo L."/>
            <person name="Vaario L.-M."/>
            <person name="Yamada A."/>
            <person name="Yan M."/>
            <person name="Wang P."/>
            <person name="Xu J."/>
            <person name="Bruns T."/>
            <person name="Baldrian P."/>
            <person name="Vilgalys R."/>
            <person name="Henrissat B."/>
            <person name="Grigoriev I.V."/>
            <person name="Hibbett D."/>
            <person name="Nagy L.G."/>
            <person name="Martin F.M."/>
        </authorList>
    </citation>
    <scope>NUCLEOTIDE SEQUENCE</scope>
    <source>
        <strain evidence="3">UH-Tt-Lm1</strain>
    </source>
</reference>
<evidence type="ECO:0008006" key="5">
    <source>
        <dbReference type="Google" id="ProtNLM"/>
    </source>
</evidence>
<protein>
    <recommendedName>
        <fullName evidence="5">Septin-type G domain-containing protein</fullName>
    </recommendedName>
</protein>